<organism evidence="2 3">
    <name type="scientific">Periophthalmus magnuspinnatus</name>
    <dbReference type="NCBI Taxonomy" id="409849"/>
    <lineage>
        <taxon>Eukaryota</taxon>
        <taxon>Metazoa</taxon>
        <taxon>Chordata</taxon>
        <taxon>Craniata</taxon>
        <taxon>Vertebrata</taxon>
        <taxon>Euteleostomi</taxon>
        <taxon>Actinopterygii</taxon>
        <taxon>Neopterygii</taxon>
        <taxon>Teleostei</taxon>
        <taxon>Neoteleostei</taxon>
        <taxon>Acanthomorphata</taxon>
        <taxon>Gobiaria</taxon>
        <taxon>Gobiiformes</taxon>
        <taxon>Gobioidei</taxon>
        <taxon>Gobiidae</taxon>
        <taxon>Oxudercinae</taxon>
        <taxon>Periophthalmus</taxon>
    </lineage>
</organism>
<reference evidence="2" key="2">
    <citation type="submission" date="2025-09" db="UniProtKB">
        <authorList>
            <consortium name="Ensembl"/>
        </authorList>
    </citation>
    <scope>IDENTIFICATION</scope>
</reference>
<accession>A0A3B3ZCA0</accession>
<feature type="region of interest" description="Disordered" evidence="1">
    <location>
        <begin position="17"/>
        <end position="58"/>
    </location>
</feature>
<reference evidence="2" key="1">
    <citation type="submission" date="2025-08" db="UniProtKB">
        <authorList>
            <consortium name="Ensembl"/>
        </authorList>
    </citation>
    <scope>IDENTIFICATION</scope>
</reference>
<name>A0A3B3ZCA0_9GOBI</name>
<sequence length="95" mass="10447">MRRLICQRICDYRSFDEDDSVDGSRASSAQAFKVPKVPKKPAESSAARRPSATGGKLVSKECAGAVDEEDFIRAFTDVPTVQVNNMQVNNYSNNC</sequence>
<keyword evidence="3" id="KW-1185">Reference proteome</keyword>
<dbReference type="STRING" id="409849.ENSPMGP00000002197"/>
<feature type="compositionally biased region" description="Low complexity" evidence="1">
    <location>
        <begin position="43"/>
        <end position="52"/>
    </location>
</feature>
<evidence type="ECO:0000313" key="3">
    <source>
        <dbReference type="Proteomes" id="UP000261520"/>
    </source>
</evidence>
<evidence type="ECO:0000256" key="1">
    <source>
        <dbReference type="SAM" id="MobiDB-lite"/>
    </source>
</evidence>
<evidence type="ECO:0000313" key="2">
    <source>
        <dbReference type="Ensembl" id="ENSPMGP00000002197.1"/>
    </source>
</evidence>
<dbReference type="Ensembl" id="ENSPMGT00000002331.1">
    <property type="protein sequence ID" value="ENSPMGP00000002197.1"/>
    <property type="gene ID" value="ENSPMGG00000001963.1"/>
</dbReference>
<proteinExistence type="predicted"/>
<protein>
    <submittedName>
        <fullName evidence="2">Uncharacterized protein</fullName>
    </submittedName>
</protein>
<dbReference type="AlphaFoldDB" id="A0A3B3ZCA0"/>
<dbReference type="Proteomes" id="UP000261520">
    <property type="component" value="Unplaced"/>
</dbReference>